<organism evidence="2 3">
    <name type="scientific">Mizuhopecten yessoensis</name>
    <name type="common">Japanese scallop</name>
    <name type="synonym">Patinopecten yessoensis</name>
    <dbReference type="NCBI Taxonomy" id="6573"/>
    <lineage>
        <taxon>Eukaryota</taxon>
        <taxon>Metazoa</taxon>
        <taxon>Spiralia</taxon>
        <taxon>Lophotrochozoa</taxon>
        <taxon>Mollusca</taxon>
        <taxon>Bivalvia</taxon>
        <taxon>Autobranchia</taxon>
        <taxon>Pteriomorphia</taxon>
        <taxon>Pectinida</taxon>
        <taxon>Pectinoidea</taxon>
        <taxon>Pectinidae</taxon>
        <taxon>Mizuhopecten</taxon>
    </lineage>
</organism>
<dbReference type="Gene3D" id="3.40.50.300">
    <property type="entry name" value="P-loop containing nucleotide triphosphate hydrolases"/>
    <property type="match status" value="1"/>
</dbReference>
<dbReference type="GO" id="GO:0016301">
    <property type="term" value="F:kinase activity"/>
    <property type="evidence" value="ECO:0007669"/>
    <property type="project" value="UniProtKB-KW"/>
</dbReference>
<evidence type="ECO:0000256" key="1">
    <source>
        <dbReference type="SAM" id="MobiDB-lite"/>
    </source>
</evidence>
<evidence type="ECO:0000313" key="3">
    <source>
        <dbReference type="Proteomes" id="UP000242188"/>
    </source>
</evidence>
<dbReference type="AlphaFoldDB" id="A0A210PUN9"/>
<feature type="region of interest" description="Disordered" evidence="1">
    <location>
        <begin position="82"/>
        <end position="122"/>
    </location>
</feature>
<keyword evidence="2" id="KW-0808">Transferase</keyword>
<keyword evidence="3" id="KW-1185">Reference proteome</keyword>
<protein>
    <submittedName>
        <fullName evidence="2">Serine/threonine-protein kinase roco5</fullName>
    </submittedName>
</protein>
<dbReference type="SUPFAM" id="SSF52540">
    <property type="entry name" value="P-loop containing nucleoside triphosphate hydrolases"/>
    <property type="match status" value="1"/>
</dbReference>
<dbReference type="Proteomes" id="UP000242188">
    <property type="component" value="Unassembled WGS sequence"/>
</dbReference>
<dbReference type="OrthoDB" id="6078042at2759"/>
<dbReference type="EMBL" id="NEDP02005483">
    <property type="protein sequence ID" value="OWF40172.1"/>
    <property type="molecule type" value="Genomic_DNA"/>
</dbReference>
<reference evidence="2 3" key="1">
    <citation type="journal article" date="2017" name="Nat. Ecol. Evol.">
        <title>Scallop genome provides insights into evolution of bilaterian karyotype and development.</title>
        <authorList>
            <person name="Wang S."/>
            <person name="Zhang J."/>
            <person name="Jiao W."/>
            <person name="Li J."/>
            <person name="Xun X."/>
            <person name="Sun Y."/>
            <person name="Guo X."/>
            <person name="Huan P."/>
            <person name="Dong B."/>
            <person name="Zhang L."/>
            <person name="Hu X."/>
            <person name="Sun X."/>
            <person name="Wang J."/>
            <person name="Zhao C."/>
            <person name="Wang Y."/>
            <person name="Wang D."/>
            <person name="Huang X."/>
            <person name="Wang R."/>
            <person name="Lv J."/>
            <person name="Li Y."/>
            <person name="Zhang Z."/>
            <person name="Liu B."/>
            <person name="Lu W."/>
            <person name="Hui Y."/>
            <person name="Liang J."/>
            <person name="Zhou Z."/>
            <person name="Hou R."/>
            <person name="Li X."/>
            <person name="Liu Y."/>
            <person name="Li H."/>
            <person name="Ning X."/>
            <person name="Lin Y."/>
            <person name="Zhao L."/>
            <person name="Xing Q."/>
            <person name="Dou J."/>
            <person name="Li Y."/>
            <person name="Mao J."/>
            <person name="Guo H."/>
            <person name="Dou H."/>
            <person name="Li T."/>
            <person name="Mu C."/>
            <person name="Jiang W."/>
            <person name="Fu Q."/>
            <person name="Fu X."/>
            <person name="Miao Y."/>
            <person name="Liu J."/>
            <person name="Yu Q."/>
            <person name="Li R."/>
            <person name="Liao H."/>
            <person name="Li X."/>
            <person name="Kong Y."/>
            <person name="Jiang Z."/>
            <person name="Chourrout D."/>
            <person name="Li R."/>
            <person name="Bao Z."/>
        </authorList>
    </citation>
    <scope>NUCLEOTIDE SEQUENCE [LARGE SCALE GENOMIC DNA]</scope>
    <source>
        <strain evidence="2 3">PY_sf001</strain>
    </source>
</reference>
<proteinExistence type="predicted"/>
<name>A0A210PUN9_MIZYE</name>
<gene>
    <name evidence="2" type="ORF">KP79_PYT23325</name>
</gene>
<dbReference type="STRING" id="6573.A0A210PUN9"/>
<keyword evidence="2" id="KW-0418">Kinase</keyword>
<evidence type="ECO:0000313" key="2">
    <source>
        <dbReference type="EMBL" id="OWF40172.1"/>
    </source>
</evidence>
<sequence length="779" mass="90542">MKKKTQTQNMNVACIGHPRAGKTCLMRQLLRQHIPPGGPVPTELVELLTKRLRYKLEKSAEEREDLDKRTKSELCRLQLRSLRKKQEDDDPSDADSNGKPFSIIYQRNTSQQNTTEDQAKSIDDINIDDDSIDDSSWAYVTLFDFGGDEVFRMNHQCIMSANKIYLLVFDVSLWENQTERDHIAAEIEYWLNLVATYAGDESDERKGIPPIILIGSHMDKIPKYHRELDLPPLSDSWCCPSPASWMSQCCRATYYDEKDICIKIWNELQERLPGMKDILKHHVKQIFLIADMDNSDLNEEKYLDVWCEIEKYVDLQSCWHDSITGTWLAMEEKVMLEKEKGQKFLNIQQILDINSKLLVPLAENELVPFLRYMHNAGSIICFDIFGKMDSESEQDTNQIKVILDINWIIKAFATIITDEKFADLNGNKQQIIWEQYKTTAMLTDEVLELQWRNVTYEDREVLISQMKNLGLITERTHQGYMVPCLLSEAKSDCIRQLFNNESVHSTKTLCLVFRDQFIQESIWDRTVAFCLHEFGECTYPERGNEIHPKRGFICRNVDDIWNFVLHCKGAMLKMTMFNHHEQPVPRGVGDNLRLKIEGIIKTVLSMANQEQRKFYYYLHCDFWIYDGESDIGKPKIETLMRCTKFPVKDSKGNKCFLTQNDCHAWFGDVSKVSAEEKFTDMTRVKIIHAAMVTNLHGWVYPTSKNTWGTFQTQLDPFLANADLYDVPDNSMAKICKALMRDGHIDYGDYSILREIVNSIHVKAADVIDKAMVELSKYRR</sequence>
<comment type="caution">
    <text evidence="2">The sequence shown here is derived from an EMBL/GenBank/DDBJ whole genome shotgun (WGS) entry which is preliminary data.</text>
</comment>
<dbReference type="InterPro" id="IPR027417">
    <property type="entry name" value="P-loop_NTPase"/>
</dbReference>
<dbReference type="CDD" id="cd00882">
    <property type="entry name" value="Ras_like_GTPase"/>
    <property type="match status" value="1"/>
</dbReference>
<accession>A0A210PUN9</accession>
<feature type="compositionally biased region" description="Polar residues" evidence="1">
    <location>
        <begin position="105"/>
        <end position="116"/>
    </location>
</feature>